<evidence type="ECO:0000256" key="1">
    <source>
        <dbReference type="ARBA" id="ARBA00004123"/>
    </source>
</evidence>
<evidence type="ECO:0000256" key="8">
    <source>
        <dbReference type="ARBA" id="ARBA00023242"/>
    </source>
</evidence>
<evidence type="ECO:0000256" key="10">
    <source>
        <dbReference type="ARBA" id="ARBA00048336"/>
    </source>
</evidence>
<feature type="compositionally biased region" description="Polar residues" evidence="13">
    <location>
        <begin position="50"/>
        <end position="70"/>
    </location>
</feature>
<keyword evidence="4 12" id="KW-0863">Zinc-finger</keyword>
<comment type="caution">
    <text evidence="15">The sequence shown here is derived from an EMBL/GenBank/DDBJ whole genome shotgun (WGS) entry which is preliminary data.</text>
</comment>
<dbReference type="GO" id="GO:0008420">
    <property type="term" value="F:RNA polymerase II CTD heptapeptide repeat phosphatase activity"/>
    <property type="evidence" value="ECO:0007669"/>
    <property type="project" value="UniProtKB-UniRule"/>
</dbReference>
<dbReference type="PROSITE" id="PS51479">
    <property type="entry name" value="ZF_RTR1"/>
    <property type="match status" value="1"/>
</dbReference>
<dbReference type="Proteomes" id="UP000886653">
    <property type="component" value="Unassembled WGS sequence"/>
</dbReference>
<dbReference type="InterPro" id="IPR038534">
    <property type="entry name" value="Rtr1/RPAP2_sf"/>
</dbReference>
<evidence type="ECO:0000313" key="16">
    <source>
        <dbReference type="Proteomes" id="UP000886653"/>
    </source>
</evidence>
<keyword evidence="3 12" id="KW-0479">Metal-binding</keyword>
<evidence type="ECO:0000256" key="6">
    <source>
        <dbReference type="ARBA" id="ARBA00022833"/>
    </source>
</evidence>
<dbReference type="EMBL" id="MU167571">
    <property type="protein sequence ID" value="KAG0139519.1"/>
    <property type="molecule type" value="Genomic_DNA"/>
</dbReference>
<evidence type="ECO:0000256" key="12">
    <source>
        <dbReference type="RuleBase" id="RU367080"/>
    </source>
</evidence>
<dbReference type="Pfam" id="PF04181">
    <property type="entry name" value="RPAP2_Rtr1"/>
    <property type="match status" value="1"/>
</dbReference>
<keyword evidence="16" id="KW-1185">Reference proteome</keyword>
<feature type="region of interest" description="Disordered" evidence="13">
    <location>
        <begin position="1"/>
        <end position="80"/>
    </location>
</feature>
<dbReference type="AlphaFoldDB" id="A0A9P6N8A2"/>
<dbReference type="PANTHER" id="PTHR14732">
    <property type="entry name" value="RNA POLYMERASE II SUBUNIT B1 CTD PHOSPHATASE RPAP2-RELATED"/>
    <property type="match status" value="1"/>
</dbReference>
<evidence type="ECO:0000256" key="5">
    <source>
        <dbReference type="ARBA" id="ARBA00022801"/>
    </source>
</evidence>
<evidence type="ECO:0000256" key="9">
    <source>
        <dbReference type="ARBA" id="ARBA00047761"/>
    </source>
</evidence>
<feature type="region of interest" description="Disordered" evidence="13">
    <location>
        <begin position="374"/>
        <end position="397"/>
    </location>
</feature>
<organism evidence="15 16">
    <name type="scientific">Cronartium quercuum f. sp. fusiforme G11</name>
    <dbReference type="NCBI Taxonomy" id="708437"/>
    <lineage>
        <taxon>Eukaryota</taxon>
        <taxon>Fungi</taxon>
        <taxon>Dikarya</taxon>
        <taxon>Basidiomycota</taxon>
        <taxon>Pucciniomycotina</taxon>
        <taxon>Pucciniomycetes</taxon>
        <taxon>Pucciniales</taxon>
        <taxon>Coleosporiaceae</taxon>
        <taxon>Cronartium</taxon>
    </lineage>
</organism>
<feature type="domain" description="RTR1-type" evidence="14">
    <location>
        <begin position="125"/>
        <end position="214"/>
    </location>
</feature>
<dbReference type="GO" id="GO:0005737">
    <property type="term" value="C:cytoplasm"/>
    <property type="evidence" value="ECO:0007669"/>
    <property type="project" value="TreeGrafter"/>
</dbReference>
<evidence type="ECO:0000256" key="4">
    <source>
        <dbReference type="ARBA" id="ARBA00022771"/>
    </source>
</evidence>
<keyword evidence="5 12" id="KW-0378">Hydrolase</keyword>
<dbReference type="InterPro" id="IPR039693">
    <property type="entry name" value="Rtr1/RPAP2"/>
</dbReference>
<comment type="catalytic activity">
    <reaction evidence="10 12">
        <text>O-phospho-L-threonyl-[protein] + H2O = L-threonyl-[protein] + phosphate</text>
        <dbReference type="Rhea" id="RHEA:47004"/>
        <dbReference type="Rhea" id="RHEA-COMP:11060"/>
        <dbReference type="Rhea" id="RHEA-COMP:11605"/>
        <dbReference type="ChEBI" id="CHEBI:15377"/>
        <dbReference type="ChEBI" id="CHEBI:30013"/>
        <dbReference type="ChEBI" id="CHEBI:43474"/>
        <dbReference type="ChEBI" id="CHEBI:61977"/>
        <dbReference type="EC" id="3.1.3.16"/>
    </reaction>
</comment>
<dbReference type="GO" id="GO:0008270">
    <property type="term" value="F:zinc ion binding"/>
    <property type="evidence" value="ECO:0007669"/>
    <property type="project" value="UniProtKB-KW"/>
</dbReference>
<keyword evidence="7 12" id="KW-0904">Protein phosphatase</keyword>
<evidence type="ECO:0000256" key="7">
    <source>
        <dbReference type="ARBA" id="ARBA00022912"/>
    </source>
</evidence>
<keyword evidence="6 12" id="KW-0862">Zinc</keyword>
<evidence type="ECO:0000256" key="3">
    <source>
        <dbReference type="ARBA" id="ARBA00022723"/>
    </source>
</evidence>
<dbReference type="GO" id="GO:0005634">
    <property type="term" value="C:nucleus"/>
    <property type="evidence" value="ECO:0007669"/>
    <property type="project" value="UniProtKB-SubCell"/>
</dbReference>
<feature type="compositionally biased region" description="Polar residues" evidence="13">
    <location>
        <begin position="374"/>
        <end position="391"/>
    </location>
</feature>
<name>A0A9P6N8A2_9BASI</name>
<evidence type="ECO:0000256" key="2">
    <source>
        <dbReference type="ARBA" id="ARBA00005676"/>
    </source>
</evidence>
<feature type="compositionally biased region" description="Basic residues" evidence="13">
    <location>
        <begin position="38"/>
        <end position="49"/>
    </location>
</feature>
<evidence type="ECO:0000256" key="13">
    <source>
        <dbReference type="SAM" id="MobiDB-lite"/>
    </source>
</evidence>
<protein>
    <recommendedName>
        <fullName evidence="12">RNA polymerase II subunit B1 CTD phosphatase RPAP2 homolog</fullName>
        <ecNumber evidence="12">3.1.3.16</ecNumber>
    </recommendedName>
</protein>
<evidence type="ECO:0000256" key="11">
    <source>
        <dbReference type="PROSITE-ProRule" id="PRU00812"/>
    </source>
</evidence>
<comment type="similarity">
    <text evidence="2 11 12">Belongs to the RPAP2 family.</text>
</comment>
<reference evidence="15" key="1">
    <citation type="submission" date="2013-11" db="EMBL/GenBank/DDBJ databases">
        <title>Genome sequence of the fusiform rust pathogen reveals effectors for host alternation and coevolution with pine.</title>
        <authorList>
            <consortium name="DOE Joint Genome Institute"/>
            <person name="Smith K."/>
            <person name="Pendleton A."/>
            <person name="Kubisiak T."/>
            <person name="Anderson C."/>
            <person name="Salamov A."/>
            <person name="Aerts A."/>
            <person name="Riley R."/>
            <person name="Clum A."/>
            <person name="Lindquist E."/>
            <person name="Ence D."/>
            <person name="Campbell M."/>
            <person name="Kronenberg Z."/>
            <person name="Feau N."/>
            <person name="Dhillon B."/>
            <person name="Hamelin R."/>
            <person name="Burleigh J."/>
            <person name="Smith J."/>
            <person name="Yandell M."/>
            <person name="Nelson C."/>
            <person name="Grigoriev I."/>
            <person name="Davis J."/>
        </authorList>
    </citation>
    <scope>NUCLEOTIDE SEQUENCE</scope>
    <source>
        <strain evidence="15">G11</strain>
    </source>
</reference>
<dbReference type="PANTHER" id="PTHR14732:SF0">
    <property type="entry name" value="RNA POLYMERASE II SUBUNIT B1 CTD PHOSPHATASE RPAP2-RELATED"/>
    <property type="match status" value="1"/>
</dbReference>
<proteinExistence type="inferred from homology"/>
<dbReference type="InterPro" id="IPR007308">
    <property type="entry name" value="Rtr1/RPAP2_dom"/>
</dbReference>
<comment type="function">
    <text evidence="12">Putative RNA polymerase II subunit B1 C-terminal domain (CTD) phosphatase involved in RNA polymerase II transcription regulation.</text>
</comment>
<keyword evidence="8 12" id="KW-0539">Nucleus</keyword>
<sequence length="431" mass="48532">MDSRPWQDGRSVNLSQQEVEHSASRKHFATSLPDIARRTRSTHQTKKSPYKSSNLPKPTSSFKVVQSSNSGHHRTLMSNIRKEEDEKWATCVQQASERRAIDSLNIIKWVSVLSEDQVERQTLKDAALHLKPADYREDVIIERHSNGLCGYPLCQKPPRRQFTASELPQLQICLSQRKVLDVKESGQFCSTICFQRSEWYEKKILGREPEWAKAPHQRTFEIGVDGRSELVQDLKLLEEIEEEQLIRTTATPDFSGVTSSTALDELMAPLLRTAAKEDLHQVLASLTITEHAPALSTDLTQLPLPPSPQQTTLPNGMDADCNPTGLKSKQSTRSVRWADDCALSDNDEPMLEAETFEHLGEMIKQQCVLTGSSAGSFQRRSQTRAQEQSDGGVNDYGDEVNGWESMVVYDVVSEEDRMAIDFAMSLREGVM</sequence>
<dbReference type="EC" id="3.1.3.16" evidence="12"/>
<dbReference type="OrthoDB" id="2499087at2759"/>
<accession>A0A9P6N8A2</accession>
<dbReference type="GO" id="GO:0043175">
    <property type="term" value="F:RNA polymerase core enzyme binding"/>
    <property type="evidence" value="ECO:0007669"/>
    <property type="project" value="UniProtKB-UniRule"/>
</dbReference>
<evidence type="ECO:0000313" key="15">
    <source>
        <dbReference type="EMBL" id="KAG0139519.1"/>
    </source>
</evidence>
<comment type="catalytic activity">
    <reaction evidence="9 12">
        <text>O-phospho-L-seryl-[protein] + H2O = L-seryl-[protein] + phosphate</text>
        <dbReference type="Rhea" id="RHEA:20629"/>
        <dbReference type="Rhea" id="RHEA-COMP:9863"/>
        <dbReference type="Rhea" id="RHEA-COMP:11604"/>
        <dbReference type="ChEBI" id="CHEBI:15377"/>
        <dbReference type="ChEBI" id="CHEBI:29999"/>
        <dbReference type="ChEBI" id="CHEBI:43474"/>
        <dbReference type="ChEBI" id="CHEBI:83421"/>
        <dbReference type="EC" id="3.1.3.16"/>
    </reaction>
</comment>
<gene>
    <name evidence="15" type="ORF">CROQUDRAFT_666379</name>
</gene>
<comment type="subcellular location">
    <subcellularLocation>
        <location evidence="1 12">Nucleus</location>
    </subcellularLocation>
</comment>
<evidence type="ECO:0000259" key="14">
    <source>
        <dbReference type="PROSITE" id="PS51479"/>
    </source>
</evidence>
<dbReference type="Gene3D" id="1.25.40.820">
    <property type="match status" value="1"/>
</dbReference>